<protein>
    <submittedName>
        <fullName evidence="2">Uncharacterized protein</fullName>
    </submittedName>
</protein>
<feature type="compositionally biased region" description="Gly residues" evidence="1">
    <location>
        <begin position="122"/>
        <end position="134"/>
    </location>
</feature>
<dbReference type="Proteomes" id="UP000623467">
    <property type="component" value="Unassembled WGS sequence"/>
</dbReference>
<proteinExistence type="predicted"/>
<keyword evidence="3" id="KW-1185">Reference proteome</keyword>
<comment type="caution">
    <text evidence="2">The sequence shown here is derived from an EMBL/GenBank/DDBJ whole genome shotgun (WGS) entry which is preliminary data.</text>
</comment>
<dbReference type="AlphaFoldDB" id="A0A8H6ZI92"/>
<organism evidence="2 3">
    <name type="scientific">Mycena sanguinolenta</name>
    <dbReference type="NCBI Taxonomy" id="230812"/>
    <lineage>
        <taxon>Eukaryota</taxon>
        <taxon>Fungi</taxon>
        <taxon>Dikarya</taxon>
        <taxon>Basidiomycota</taxon>
        <taxon>Agaricomycotina</taxon>
        <taxon>Agaricomycetes</taxon>
        <taxon>Agaricomycetidae</taxon>
        <taxon>Agaricales</taxon>
        <taxon>Marasmiineae</taxon>
        <taxon>Mycenaceae</taxon>
        <taxon>Mycena</taxon>
    </lineage>
</organism>
<feature type="compositionally biased region" description="Polar residues" evidence="1">
    <location>
        <begin position="40"/>
        <end position="57"/>
    </location>
</feature>
<dbReference type="OrthoDB" id="3253416at2759"/>
<feature type="compositionally biased region" description="Polar residues" evidence="1">
    <location>
        <begin position="611"/>
        <end position="622"/>
    </location>
</feature>
<reference evidence="2" key="1">
    <citation type="submission" date="2020-05" db="EMBL/GenBank/DDBJ databases">
        <title>Mycena genomes resolve the evolution of fungal bioluminescence.</title>
        <authorList>
            <person name="Tsai I.J."/>
        </authorList>
    </citation>
    <scope>NUCLEOTIDE SEQUENCE</scope>
    <source>
        <strain evidence="2">160909Yilan</strain>
    </source>
</reference>
<feature type="compositionally biased region" description="Low complexity" evidence="1">
    <location>
        <begin position="527"/>
        <end position="543"/>
    </location>
</feature>
<evidence type="ECO:0000313" key="2">
    <source>
        <dbReference type="EMBL" id="KAF7377872.1"/>
    </source>
</evidence>
<feature type="compositionally biased region" description="Polar residues" evidence="1">
    <location>
        <begin position="201"/>
        <end position="211"/>
    </location>
</feature>
<feature type="region of interest" description="Disordered" evidence="1">
    <location>
        <begin position="189"/>
        <end position="211"/>
    </location>
</feature>
<sequence length="622" mass="66713">MSCASAPAHHNLDLAAQPSPVHERVVDGSADASAPGEQPATVSSSNPVHGTDTSLLTLHSPEARNEAAASECPTPGAHSTGPSPIPAANPPGLAAGSVPRRSALDGLSAKEQARRRAAIGRSGAGSTGSSGTGRSGPVSNSRALSKPERKARREMWEADVLDVMAKQEITVKDLREKYPEKTEADIRKLITHASAPKSKAESSTGKGKSSIQITQELGAETIRDMIEELEEHARVALLEQLGEYRGTQRHGIRKSNKAQAADFDALFMCTGTRAMMFAVRSDTHDPNEPTFIETGGSRGFLKDYFSKSYQEIGHNYEMWSVAKGRGESKSNSMVAVRSEINKEVHAKLRIITGKKDAKMSWANYEVDICEAHEVKMVGWLLTQTDADGTVSVKMSPLNQLPAEIARQTLKGLKNGTIFFVEMSKAEHSALVAKHDALRTANGPLKKCAQYSDFGKAHAPRKRKTGEDDDGEDGEDDEDGSDEEGSTEKRVQKKRRTSGDASPPNAPIATNTPNPPHMPNTPSAMHVPNASNPPNGPNSPHAPNESNPPNALKALDMPNAPHLPNTSNTHNGAKKKATKGHRGQKKVKDAPAARPTRSALEMHNWTPELPTNVLSTSELCPAI</sequence>
<feature type="region of interest" description="Disordered" evidence="1">
    <location>
        <begin position="1"/>
        <end position="151"/>
    </location>
</feature>
<name>A0A8H6ZI92_9AGAR</name>
<gene>
    <name evidence="2" type="ORF">MSAN_00210800</name>
</gene>
<accession>A0A8H6ZI92</accession>
<feature type="region of interest" description="Disordered" evidence="1">
    <location>
        <begin position="455"/>
        <end position="622"/>
    </location>
</feature>
<dbReference type="EMBL" id="JACAZH010000001">
    <property type="protein sequence ID" value="KAF7377872.1"/>
    <property type="molecule type" value="Genomic_DNA"/>
</dbReference>
<evidence type="ECO:0000256" key="1">
    <source>
        <dbReference type="SAM" id="MobiDB-lite"/>
    </source>
</evidence>
<evidence type="ECO:0000313" key="3">
    <source>
        <dbReference type="Proteomes" id="UP000623467"/>
    </source>
</evidence>
<feature type="compositionally biased region" description="Basic residues" evidence="1">
    <location>
        <begin position="571"/>
        <end position="584"/>
    </location>
</feature>
<feature type="compositionally biased region" description="Acidic residues" evidence="1">
    <location>
        <begin position="466"/>
        <end position="484"/>
    </location>
</feature>